<name>A0A1I3MDU1_9FLAO</name>
<sequence length="50" mass="5983">MSRPEYRYIKIIDMDNTTNYLKRSQKDYTLSFKLQVVKEVELGECSISFT</sequence>
<gene>
    <name evidence="1" type="ORF">SAMN04487893_102130</name>
</gene>
<dbReference type="Proteomes" id="UP000243887">
    <property type="component" value="Unassembled WGS sequence"/>
</dbReference>
<evidence type="ECO:0000313" key="1">
    <source>
        <dbReference type="EMBL" id="SFI95294.1"/>
    </source>
</evidence>
<evidence type="ECO:0000313" key="2">
    <source>
        <dbReference type="Proteomes" id="UP000243887"/>
    </source>
</evidence>
<dbReference type="AlphaFoldDB" id="A0A1I3MDU1"/>
<protein>
    <submittedName>
        <fullName evidence="1">Uncharacterized protein</fullName>
    </submittedName>
</protein>
<organism evidence="1 2">
    <name type="scientific">Myroides guanonis</name>
    <dbReference type="NCBI Taxonomy" id="1150112"/>
    <lineage>
        <taxon>Bacteria</taxon>
        <taxon>Pseudomonadati</taxon>
        <taxon>Bacteroidota</taxon>
        <taxon>Flavobacteriia</taxon>
        <taxon>Flavobacteriales</taxon>
        <taxon>Flavobacteriaceae</taxon>
        <taxon>Myroides</taxon>
    </lineage>
</organism>
<reference evidence="2" key="1">
    <citation type="submission" date="2016-10" db="EMBL/GenBank/DDBJ databases">
        <authorList>
            <person name="Varghese N."/>
            <person name="Submissions S."/>
        </authorList>
    </citation>
    <scope>NUCLEOTIDE SEQUENCE [LARGE SCALE GENOMIC DNA]</scope>
    <source>
        <strain evidence="2">DSM 26542</strain>
    </source>
</reference>
<proteinExistence type="predicted"/>
<accession>A0A1I3MDU1</accession>
<dbReference type="EMBL" id="FORU01000002">
    <property type="protein sequence ID" value="SFI95294.1"/>
    <property type="molecule type" value="Genomic_DNA"/>
</dbReference>
<keyword evidence="2" id="KW-1185">Reference proteome</keyword>